<evidence type="ECO:0000313" key="3">
    <source>
        <dbReference type="Proteomes" id="UP001500729"/>
    </source>
</evidence>
<dbReference type="Pfam" id="PF11387">
    <property type="entry name" value="DUF2795"/>
    <property type="match status" value="1"/>
</dbReference>
<gene>
    <name evidence="2" type="ORF">GCM10009533_22430</name>
</gene>
<comment type="caution">
    <text evidence="2">The sequence shown here is derived from an EMBL/GenBank/DDBJ whole genome shotgun (WGS) entry which is preliminary data.</text>
</comment>
<feature type="region of interest" description="Disordered" evidence="1">
    <location>
        <begin position="59"/>
        <end position="108"/>
    </location>
</feature>
<dbReference type="InterPro" id="IPR021527">
    <property type="entry name" value="DUF2795"/>
</dbReference>
<accession>A0ABP3MQ76</accession>
<dbReference type="Proteomes" id="UP001500729">
    <property type="component" value="Unassembled WGS sequence"/>
</dbReference>
<protein>
    <recommendedName>
        <fullName evidence="4">DUF2795 domain-containing protein</fullName>
    </recommendedName>
</protein>
<feature type="compositionally biased region" description="Polar residues" evidence="1">
    <location>
        <begin position="68"/>
        <end position="79"/>
    </location>
</feature>
<sequence length="108" mass="11586">MSTDRSTLEATLSAADFPASKEQIVGYAANNGADEDTLRALRALPLADYENVEKVIRSTPMDKGVEEGQSSSDKAQQARQHTKGGLAEHETEVPSNPIVEELGENRGS</sequence>
<evidence type="ECO:0000313" key="2">
    <source>
        <dbReference type="EMBL" id="GAA0522716.1"/>
    </source>
</evidence>
<evidence type="ECO:0008006" key="4">
    <source>
        <dbReference type="Google" id="ProtNLM"/>
    </source>
</evidence>
<keyword evidence="3" id="KW-1185">Reference proteome</keyword>
<name>A0ABP3MQ76_SACER</name>
<evidence type="ECO:0000256" key="1">
    <source>
        <dbReference type="SAM" id="MobiDB-lite"/>
    </source>
</evidence>
<reference evidence="3" key="1">
    <citation type="journal article" date="2019" name="Int. J. Syst. Evol. Microbiol.">
        <title>The Global Catalogue of Microorganisms (GCM) 10K type strain sequencing project: providing services to taxonomists for standard genome sequencing and annotation.</title>
        <authorList>
            <consortium name="The Broad Institute Genomics Platform"/>
            <consortium name="The Broad Institute Genome Sequencing Center for Infectious Disease"/>
            <person name="Wu L."/>
            <person name="Ma J."/>
        </authorList>
    </citation>
    <scope>NUCLEOTIDE SEQUENCE [LARGE SCALE GENOMIC DNA]</scope>
    <source>
        <strain evidence="3">JCM 10303</strain>
    </source>
</reference>
<dbReference type="EMBL" id="BAAAGS010000011">
    <property type="protein sequence ID" value="GAA0522716.1"/>
    <property type="molecule type" value="Genomic_DNA"/>
</dbReference>
<dbReference type="RefSeq" id="WP_009945299.1">
    <property type="nucleotide sequence ID" value="NZ_BAAAGS010000011.1"/>
</dbReference>
<organism evidence="2 3">
    <name type="scientific">Saccharopolyspora erythraea</name>
    <name type="common">Streptomyces erythraeus</name>
    <dbReference type="NCBI Taxonomy" id="1836"/>
    <lineage>
        <taxon>Bacteria</taxon>
        <taxon>Bacillati</taxon>
        <taxon>Actinomycetota</taxon>
        <taxon>Actinomycetes</taxon>
        <taxon>Pseudonocardiales</taxon>
        <taxon>Pseudonocardiaceae</taxon>
        <taxon>Saccharopolyspora</taxon>
    </lineage>
</organism>
<proteinExistence type="predicted"/>